<dbReference type="PROSITE" id="PS00105">
    <property type="entry name" value="AA_TRANSFER_CLASS_1"/>
    <property type="match status" value="1"/>
</dbReference>
<dbReference type="InterPro" id="IPR004838">
    <property type="entry name" value="NHTrfase_class1_PyrdxlP-BS"/>
</dbReference>
<dbReference type="GO" id="GO:0008483">
    <property type="term" value="F:transaminase activity"/>
    <property type="evidence" value="ECO:0007669"/>
    <property type="project" value="UniProtKB-KW"/>
</dbReference>
<dbReference type="Pfam" id="PF00155">
    <property type="entry name" value="Aminotran_1_2"/>
    <property type="match status" value="1"/>
</dbReference>
<dbReference type="InterPro" id="IPR015421">
    <property type="entry name" value="PyrdxlP-dep_Trfase_major"/>
</dbReference>
<organism evidence="3 4">
    <name type="scientific">Streptacidiphilus monticola</name>
    <dbReference type="NCBI Taxonomy" id="2161674"/>
    <lineage>
        <taxon>Bacteria</taxon>
        <taxon>Bacillati</taxon>
        <taxon>Actinomycetota</taxon>
        <taxon>Actinomycetes</taxon>
        <taxon>Kitasatosporales</taxon>
        <taxon>Streptomycetaceae</taxon>
        <taxon>Streptacidiphilus</taxon>
    </lineage>
</organism>
<evidence type="ECO:0000313" key="4">
    <source>
        <dbReference type="Proteomes" id="UP001596174"/>
    </source>
</evidence>
<dbReference type="EC" id="2.6.1.-" evidence="1"/>
<evidence type="ECO:0000256" key="1">
    <source>
        <dbReference type="RuleBase" id="RU000481"/>
    </source>
</evidence>
<feature type="domain" description="Aminotransferase class I/classII large" evidence="2">
    <location>
        <begin position="63"/>
        <end position="363"/>
    </location>
</feature>
<keyword evidence="1" id="KW-0808">Transferase</keyword>
<dbReference type="InterPro" id="IPR015422">
    <property type="entry name" value="PyrdxlP-dep_Trfase_small"/>
</dbReference>
<dbReference type="EMBL" id="JBHSQJ010000064">
    <property type="protein sequence ID" value="MFC5908682.1"/>
    <property type="molecule type" value="Genomic_DNA"/>
</dbReference>
<accession>A0ABW1G3B6</accession>
<dbReference type="RefSeq" id="WP_380583800.1">
    <property type="nucleotide sequence ID" value="NZ_JBHSQJ010000064.1"/>
</dbReference>
<evidence type="ECO:0000313" key="3">
    <source>
        <dbReference type="EMBL" id="MFC5908682.1"/>
    </source>
</evidence>
<comment type="similarity">
    <text evidence="1">Belongs to the class-I pyridoxal-phosphate-dependent aminotransferase family.</text>
</comment>
<protein>
    <recommendedName>
        <fullName evidence="1">Aminotransferase</fullName>
        <ecNumber evidence="1">2.6.1.-</ecNumber>
    </recommendedName>
</protein>
<keyword evidence="1 3" id="KW-0032">Aminotransferase</keyword>
<comment type="caution">
    <text evidence="3">The sequence shown here is derived from an EMBL/GenBank/DDBJ whole genome shotgun (WGS) entry which is preliminary data.</text>
</comment>
<dbReference type="PANTHER" id="PTHR43510:SF1">
    <property type="entry name" value="AMINOTRANSFERASE FUNCTION, HYPOTHETICAL (EUROFUNG)"/>
    <property type="match status" value="1"/>
</dbReference>
<comment type="cofactor">
    <cofactor evidence="1">
        <name>pyridoxal 5'-phosphate</name>
        <dbReference type="ChEBI" id="CHEBI:597326"/>
    </cofactor>
</comment>
<dbReference type="InterPro" id="IPR004839">
    <property type="entry name" value="Aminotransferase_I/II_large"/>
</dbReference>
<dbReference type="CDD" id="cd00609">
    <property type="entry name" value="AAT_like"/>
    <property type="match status" value="1"/>
</dbReference>
<dbReference type="SUPFAM" id="SSF53383">
    <property type="entry name" value="PLP-dependent transferases"/>
    <property type="match status" value="1"/>
</dbReference>
<gene>
    <name evidence="3" type="ORF">ACFP3V_15860</name>
</gene>
<reference evidence="4" key="1">
    <citation type="journal article" date="2019" name="Int. J. Syst. Evol. Microbiol.">
        <title>The Global Catalogue of Microorganisms (GCM) 10K type strain sequencing project: providing services to taxonomists for standard genome sequencing and annotation.</title>
        <authorList>
            <consortium name="The Broad Institute Genomics Platform"/>
            <consortium name="The Broad Institute Genome Sequencing Center for Infectious Disease"/>
            <person name="Wu L."/>
            <person name="Ma J."/>
        </authorList>
    </citation>
    <scope>NUCLEOTIDE SEQUENCE [LARGE SCALE GENOMIC DNA]</scope>
    <source>
        <strain evidence="4">JCM 4816</strain>
    </source>
</reference>
<dbReference type="InterPro" id="IPR015424">
    <property type="entry name" value="PyrdxlP-dep_Trfase"/>
</dbReference>
<dbReference type="Gene3D" id="3.40.640.10">
    <property type="entry name" value="Type I PLP-dependent aspartate aminotransferase-like (Major domain)"/>
    <property type="match status" value="1"/>
</dbReference>
<evidence type="ECO:0000259" key="2">
    <source>
        <dbReference type="Pfam" id="PF00155"/>
    </source>
</evidence>
<keyword evidence="4" id="KW-1185">Reference proteome</keyword>
<name>A0ABW1G3B6_9ACTN</name>
<dbReference type="Proteomes" id="UP001596174">
    <property type="component" value="Unassembled WGS sequence"/>
</dbReference>
<dbReference type="Gene3D" id="3.90.1150.10">
    <property type="entry name" value="Aspartate Aminotransferase, domain 1"/>
    <property type="match status" value="1"/>
</dbReference>
<dbReference type="PANTHER" id="PTHR43510">
    <property type="entry name" value="AMINOTRANSFERASE FUNCTION, HYPOTHETICAL (EUROFUNG)"/>
    <property type="match status" value="1"/>
</dbReference>
<sequence>MTRVIEPATEQAATEQAADDAGYPMRRWVFEDSLGRFDIDLGDSHVQCGSMSQLHVPVDLELNYGVDRGSPDLVELVADRYLGSADRVVVTHGAQEALFLLYSTLLRPGDRVVAFRPGWQQAWDVPRRMGCDVRVLDLTEDFSIDLEALEAAAGPELRLITLNTPSNPTGRRIRHREFEALCAVAERCDAYIVLDEEYVLDLAASPALRGDRFVSVSSLSKMYGFPGLRVGWMYGPPDVVSACAEFKHLTSISNSVLTESLAVDVLQRWQEWARQYHRLTDEGLHILTEWAARYPQALRLVPPEGTPFAWLHLTTGGSSLSFARQVLDTGVLIMPAETLGSVRGVRLAFAREPQILREGLSRIGRVLEAAPMGSAAA</sequence>
<proteinExistence type="inferred from homology"/>